<keyword evidence="1" id="KW-0812">Transmembrane</keyword>
<proteinExistence type="evidence at transcript level"/>
<evidence type="ECO:0000313" key="2">
    <source>
        <dbReference type="EMBL" id="JAA70465.1"/>
    </source>
</evidence>
<name>A0A0K8RH56_IXORI</name>
<feature type="transmembrane region" description="Helical" evidence="1">
    <location>
        <begin position="607"/>
        <end position="627"/>
    </location>
</feature>
<dbReference type="InterPro" id="IPR036259">
    <property type="entry name" value="MFS_trans_sf"/>
</dbReference>
<dbReference type="SUPFAM" id="SSF103473">
    <property type="entry name" value="MFS general substrate transporter"/>
    <property type="match status" value="1"/>
</dbReference>
<dbReference type="GO" id="GO:0008028">
    <property type="term" value="F:monocarboxylic acid transmembrane transporter activity"/>
    <property type="evidence" value="ECO:0007669"/>
    <property type="project" value="TreeGrafter"/>
</dbReference>
<dbReference type="PANTHER" id="PTHR11360:SF303">
    <property type="entry name" value="MAJOR FACILITATOR SUPERFAMILY (MFS) PROFILE DOMAIN-CONTAINING PROTEIN"/>
    <property type="match status" value="1"/>
</dbReference>
<feature type="transmembrane region" description="Helical" evidence="1">
    <location>
        <begin position="539"/>
        <end position="563"/>
    </location>
</feature>
<organism evidence="2">
    <name type="scientific">Ixodes ricinus</name>
    <name type="common">Common tick</name>
    <name type="synonym">Acarus ricinus</name>
    <dbReference type="NCBI Taxonomy" id="34613"/>
    <lineage>
        <taxon>Eukaryota</taxon>
        <taxon>Metazoa</taxon>
        <taxon>Ecdysozoa</taxon>
        <taxon>Arthropoda</taxon>
        <taxon>Chelicerata</taxon>
        <taxon>Arachnida</taxon>
        <taxon>Acari</taxon>
        <taxon>Parasitiformes</taxon>
        <taxon>Ixodida</taxon>
        <taxon>Ixodoidea</taxon>
        <taxon>Ixodidae</taxon>
        <taxon>Ixodinae</taxon>
        <taxon>Ixodes</taxon>
    </lineage>
</organism>
<feature type="transmembrane region" description="Helical" evidence="1">
    <location>
        <begin position="90"/>
        <end position="110"/>
    </location>
</feature>
<feature type="transmembrane region" description="Helical" evidence="1">
    <location>
        <begin position="180"/>
        <end position="198"/>
    </location>
</feature>
<protein>
    <submittedName>
        <fullName evidence="2">Putative monocarboxylate transporter</fullName>
    </submittedName>
</protein>
<dbReference type="Pfam" id="PF07690">
    <property type="entry name" value="MFS_1"/>
    <property type="match status" value="2"/>
</dbReference>
<reference evidence="2" key="1">
    <citation type="submission" date="2012-12" db="EMBL/GenBank/DDBJ databases">
        <title>Identification and characterization of a phenylalanine ammonia-lyase gene family in Isatis indigotica Fort.</title>
        <authorList>
            <person name="Liu Q."/>
            <person name="Chen J."/>
            <person name="Zhou X."/>
            <person name="Di P."/>
            <person name="Xiao Y."/>
            <person name="Xuan H."/>
            <person name="Zhang L."/>
            <person name="Chen W."/>
        </authorList>
    </citation>
    <scope>NUCLEOTIDE SEQUENCE</scope>
    <source>
        <tissue evidence="2">Salivary gland</tissue>
    </source>
</reference>
<dbReference type="Gene3D" id="1.20.1250.20">
    <property type="entry name" value="MFS general substrate transporter like domains"/>
    <property type="match status" value="2"/>
</dbReference>
<dbReference type="InterPro" id="IPR011701">
    <property type="entry name" value="MFS"/>
</dbReference>
<feature type="transmembrane region" description="Helical" evidence="1">
    <location>
        <begin position="570"/>
        <end position="587"/>
    </location>
</feature>
<dbReference type="PANTHER" id="PTHR11360">
    <property type="entry name" value="MONOCARBOXYLATE TRANSPORTER"/>
    <property type="match status" value="1"/>
</dbReference>
<evidence type="ECO:0000256" key="1">
    <source>
        <dbReference type="SAM" id="Phobius"/>
    </source>
</evidence>
<feature type="transmembrane region" description="Helical" evidence="1">
    <location>
        <begin position="150"/>
        <end position="168"/>
    </location>
</feature>
<keyword evidence="1" id="KW-0472">Membrane</keyword>
<dbReference type="FunFam" id="1.20.1250.20:FF:001467">
    <property type="entry name" value="Putative monocarboxylate transporter"/>
    <property type="match status" value="1"/>
</dbReference>
<dbReference type="AlphaFoldDB" id="A0A0K8RH56"/>
<feature type="transmembrane region" description="Helical" evidence="1">
    <location>
        <begin position="517"/>
        <end position="533"/>
    </location>
</feature>
<sequence length="646" mass="70951">MADQDNEQSNEPAGRRQGSGWRWMIAFSCAWMNFFHRGLIRSMAVVYVQLIQTFGITREEAALPLSLVSVIAGCSGLSVGVLMHYLNDRILVVIATLISATGLVLCYTATNMTQINFYYSISQGLGTGLVFTLTAVILNNVFKKNRATASGINLSGPTLVALVSPVLFQYCSRKYGLRGAFLIASGFTLNALPAAFLLSSKIRKPIEPVKEVEPEIIKNPRYDCEINMTGSTFTLADVSGSTSDIPSKVLARTAARNLCQGAKGVTVEKEKLLEQKSAEDRQCSLALNGNNNVEVLEGDASAKNLAKNLRQVSKGMQAEKEKYSEHRKSGDIKSLLASNTAAVSETAQPFIVPKSKNIRTSAKEPLAEKEKLLDHSASEDRKAIVVIANGTTRPKSQEIPIDYPDTFNSAERASSIPIVKGNLPKMNDKLSKVCGAMTMFKDMFSSPYFLLVTLSQVSHVFNHSTFITIIIDYAKDHGIDPEQGIYILLANSGGDLVGRLGLGWISDKKLIERRNMMLLNYLLTGILMHLAPYCTSYSLLTALAVTMALCGGSTITLFSVLFLEYLGIRLMPLAYGLSNFITGNANFFRPKIIGYYRDAHGKYDDLFRLLGSFQLFVSFLWLLACIFEKYKAKKMSAPPTPKEDAV</sequence>
<feature type="transmembrane region" description="Helical" evidence="1">
    <location>
        <begin position="116"/>
        <end position="138"/>
    </location>
</feature>
<dbReference type="EMBL" id="GADI01003343">
    <property type="protein sequence ID" value="JAA70465.1"/>
    <property type="molecule type" value="mRNA"/>
</dbReference>
<accession>A0A0K8RH56</accession>
<dbReference type="InterPro" id="IPR050327">
    <property type="entry name" value="Proton-linked_MCT"/>
</dbReference>
<feature type="transmembrane region" description="Helical" evidence="1">
    <location>
        <begin position="61"/>
        <end position="83"/>
    </location>
</feature>
<keyword evidence="1" id="KW-1133">Transmembrane helix</keyword>